<dbReference type="RefSeq" id="WP_155164012.1">
    <property type="nucleotide sequence ID" value="NZ_WNBG01000004.1"/>
</dbReference>
<feature type="transmembrane region" description="Helical" evidence="7">
    <location>
        <begin position="90"/>
        <end position="113"/>
    </location>
</feature>
<comment type="caution">
    <text evidence="9">The sequence shown here is derived from an EMBL/GenBank/DDBJ whole genome shotgun (WGS) entry which is preliminary data.</text>
</comment>
<feature type="domain" description="RCK C-terminal" evidence="8">
    <location>
        <begin position="576"/>
        <end position="662"/>
    </location>
</feature>
<dbReference type="GO" id="GO:0015297">
    <property type="term" value="F:antiporter activity"/>
    <property type="evidence" value="ECO:0007669"/>
    <property type="project" value="InterPro"/>
</dbReference>
<gene>
    <name evidence="9" type="ORF">GMD11_07025</name>
    <name evidence="10" type="ORF">GMD18_06675</name>
</gene>
<evidence type="ECO:0000313" key="9">
    <source>
        <dbReference type="EMBL" id="MTT76010.1"/>
    </source>
</evidence>
<feature type="transmembrane region" description="Helical" evidence="7">
    <location>
        <begin position="300"/>
        <end position="322"/>
    </location>
</feature>
<evidence type="ECO:0000256" key="3">
    <source>
        <dbReference type="ARBA" id="ARBA00022448"/>
    </source>
</evidence>
<feature type="transmembrane region" description="Helical" evidence="7">
    <location>
        <begin position="359"/>
        <end position="379"/>
    </location>
</feature>
<feature type="domain" description="RCK C-terminal" evidence="8">
    <location>
        <begin position="679"/>
        <end position="766"/>
    </location>
</feature>
<dbReference type="Pfam" id="PF02080">
    <property type="entry name" value="TrkA_C"/>
    <property type="match status" value="2"/>
</dbReference>
<feature type="transmembrane region" description="Helical" evidence="7">
    <location>
        <begin position="6"/>
        <end position="25"/>
    </location>
</feature>
<evidence type="ECO:0000256" key="6">
    <source>
        <dbReference type="ARBA" id="ARBA00023136"/>
    </source>
</evidence>
<evidence type="ECO:0000313" key="10">
    <source>
        <dbReference type="EMBL" id="MTU04073.1"/>
    </source>
</evidence>
<evidence type="ECO:0000313" key="12">
    <source>
        <dbReference type="Proteomes" id="UP000484547"/>
    </source>
</evidence>
<sequence length="766" mass="84010">MSELAPLIEDLAFILVLAGIVTIFCKKFNQPLVLGYILAGFFASPHFNLLPNVVDTANITVWSDIGVIFILFSLGLDFNFAKIKSIGGTALIAAVTELTGITLLGYACARLLGWQPIDSLFAGAMLTMSSTAVVSKTFEELGLLKERFTQFTFGILVLEDISGIIMMVMLSTIAAAGAAISGTEMLGSISELAFFLIICFVCGIFFLPTFFRKVSRYLTSETLLIFSLGLCLSMVVLATKMGFSSALGAFLMGSLLSGTAFTETTKKLLTPVKDLFSGIFFVSVGMMVDPALIIKYALPIAVLTAALIIGKTIFSSLGVLLAGKDLQTALRCGFSLTQLGEITFIVASIGAALKVTSDFLYPVFVAVSVISIFLTPSILRHADKVSGWLLRNLPARLLRLLPQPDEAPASDEQRSAWKELLQSYFTRLTVFCVILSFLAYLGQSKLLPYCHRLFDGYTADIIAAVILLLCMGPFLMAVMFQRVAHTDLIASLWFQKPANHLPIFLLLFIKIAVGLFFILSVFTSILGFSKFIAFAAACILAKFIYSSEYFVERYLQIEAQFMINLNAKTLAAQKKHAANHPAWLDEQLHVKRYRVAATSLCGGKSLKELNLHRRYNVFVLEIQNGSQILPIPSGSAAIYAGSQLLLTGTPRQLQNFELAIQSYDMQILPLATDNQQTLHQFLADPKHGGTSYFCYAMPIDRHSPLCGSTLKKSSYLGKVNCLALGLERGNYTHLNPDASFVFQKGDILWIIGTQEMMNQLFISETI</sequence>
<dbReference type="EMBL" id="WNBM01000004">
    <property type="protein sequence ID" value="MTT76010.1"/>
    <property type="molecule type" value="Genomic_DNA"/>
</dbReference>
<dbReference type="PANTHER" id="PTHR42751">
    <property type="entry name" value="SODIUM/HYDROGEN EXCHANGER FAMILY/TRKA DOMAIN PROTEIN"/>
    <property type="match status" value="1"/>
</dbReference>
<keyword evidence="4 7" id="KW-0812">Transmembrane</keyword>
<proteinExistence type="inferred from homology"/>
<dbReference type="Pfam" id="PF00999">
    <property type="entry name" value="Na_H_Exchanger"/>
    <property type="match status" value="1"/>
</dbReference>
<protein>
    <submittedName>
        <fullName evidence="9">Sodium:proton antiporter</fullName>
    </submittedName>
</protein>
<organism evidence="9 12">
    <name type="scientific">Phascolarctobacterium faecium</name>
    <dbReference type="NCBI Taxonomy" id="33025"/>
    <lineage>
        <taxon>Bacteria</taxon>
        <taxon>Bacillati</taxon>
        <taxon>Bacillota</taxon>
        <taxon>Negativicutes</taxon>
        <taxon>Acidaminococcales</taxon>
        <taxon>Acidaminococcaceae</taxon>
        <taxon>Phascolarctobacterium</taxon>
    </lineage>
</organism>
<dbReference type="Proteomes" id="UP000443070">
    <property type="component" value="Unassembled WGS sequence"/>
</dbReference>
<keyword evidence="5 7" id="KW-1133">Transmembrane helix</keyword>
<feature type="transmembrane region" description="Helical" evidence="7">
    <location>
        <begin position="32"/>
        <end position="53"/>
    </location>
</feature>
<dbReference type="InterPro" id="IPR038770">
    <property type="entry name" value="Na+/solute_symporter_sf"/>
</dbReference>
<comment type="similarity">
    <text evidence="2">Belongs to the monovalent cation:proton antiporter 2 (CPA2) transporter (TC 2.A.37) family.</text>
</comment>
<feature type="transmembrane region" description="Helical" evidence="7">
    <location>
        <begin position="59"/>
        <end position="78"/>
    </location>
</feature>
<keyword evidence="3" id="KW-0813">Transport</keyword>
<evidence type="ECO:0000313" key="11">
    <source>
        <dbReference type="Proteomes" id="UP000443070"/>
    </source>
</evidence>
<evidence type="ECO:0000256" key="5">
    <source>
        <dbReference type="ARBA" id="ARBA00022989"/>
    </source>
</evidence>
<keyword evidence="6 7" id="KW-0472">Membrane</keyword>
<dbReference type="OrthoDB" id="9793589at2"/>
<feature type="transmembrane region" description="Helical" evidence="7">
    <location>
        <begin position="192"/>
        <end position="211"/>
    </location>
</feature>
<dbReference type="GO" id="GO:1902600">
    <property type="term" value="P:proton transmembrane transport"/>
    <property type="evidence" value="ECO:0007669"/>
    <property type="project" value="InterPro"/>
</dbReference>
<evidence type="ECO:0000256" key="1">
    <source>
        <dbReference type="ARBA" id="ARBA00004141"/>
    </source>
</evidence>
<dbReference type="InterPro" id="IPR006037">
    <property type="entry name" value="RCK_C"/>
</dbReference>
<feature type="transmembrane region" description="Helical" evidence="7">
    <location>
        <begin position="223"/>
        <end position="239"/>
    </location>
</feature>
<dbReference type="EMBL" id="WNBW01000004">
    <property type="protein sequence ID" value="MTU04073.1"/>
    <property type="molecule type" value="Genomic_DNA"/>
</dbReference>
<name>A0A7X2XFZ7_9FIRM</name>
<dbReference type="AlphaFoldDB" id="A0A7X2XFZ7"/>
<feature type="transmembrane region" description="Helical" evidence="7">
    <location>
        <begin position="424"/>
        <end position="441"/>
    </location>
</feature>
<evidence type="ECO:0000259" key="8">
    <source>
        <dbReference type="PROSITE" id="PS51202"/>
    </source>
</evidence>
<dbReference type="Gene3D" id="1.20.1530.20">
    <property type="match status" value="1"/>
</dbReference>
<dbReference type="Gene3D" id="3.30.70.1450">
    <property type="entry name" value="Regulator of K+ conductance, C-terminal domain"/>
    <property type="match status" value="2"/>
</dbReference>
<feature type="transmembrane region" description="Helical" evidence="7">
    <location>
        <begin position="275"/>
        <end position="294"/>
    </location>
</feature>
<feature type="transmembrane region" description="Helical" evidence="7">
    <location>
        <begin position="245"/>
        <end position="263"/>
    </location>
</feature>
<feature type="transmembrane region" description="Helical" evidence="7">
    <location>
        <begin position="119"/>
        <end position="139"/>
    </location>
</feature>
<feature type="transmembrane region" description="Helical" evidence="7">
    <location>
        <begin position="461"/>
        <end position="480"/>
    </location>
</feature>
<reference evidence="11 12" key="1">
    <citation type="journal article" date="2019" name="Nat. Med.">
        <title>A library of human gut bacterial isolates paired with longitudinal multiomics data enables mechanistic microbiome research.</title>
        <authorList>
            <person name="Poyet M."/>
            <person name="Groussin M."/>
            <person name="Gibbons S.M."/>
            <person name="Avila-Pacheco J."/>
            <person name="Jiang X."/>
            <person name="Kearney S.M."/>
            <person name="Perrotta A.R."/>
            <person name="Berdy B."/>
            <person name="Zhao S."/>
            <person name="Lieberman T.D."/>
            <person name="Swanson P.K."/>
            <person name="Smith M."/>
            <person name="Roesemann S."/>
            <person name="Alexander J.E."/>
            <person name="Rich S.A."/>
            <person name="Livny J."/>
            <person name="Vlamakis H."/>
            <person name="Clish C."/>
            <person name="Bullock K."/>
            <person name="Deik A."/>
            <person name="Scott J."/>
            <person name="Pierce K.A."/>
            <person name="Xavier R.J."/>
            <person name="Alm E.J."/>
        </authorList>
    </citation>
    <scope>NUCLEOTIDE SEQUENCE [LARGE SCALE GENOMIC DNA]</scope>
    <source>
        <strain evidence="9 12">BIOML-A13</strain>
        <strain evidence="10 11">BIOML-A3</strain>
    </source>
</reference>
<evidence type="ECO:0000256" key="2">
    <source>
        <dbReference type="ARBA" id="ARBA00005551"/>
    </source>
</evidence>
<feature type="transmembrane region" description="Helical" evidence="7">
    <location>
        <begin position="151"/>
        <end position="180"/>
    </location>
</feature>
<dbReference type="GO" id="GO:0008324">
    <property type="term" value="F:monoatomic cation transmembrane transporter activity"/>
    <property type="evidence" value="ECO:0007669"/>
    <property type="project" value="InterPro"/>
</dbReference>
<dbReference type="GO" id="GO:0016020">
    <property type="term" value="C:membrane"/>
    <property type="evidence" value="ECO:0007669"/>
    <property type="project" value="UniProtKB-SubCell"/>
</dbReference>
<dbReference type="InterPro" id="IPR006153">
    <property type="entry name" value="Cation/H_exchanger_TM"/>
</dbReference>
<feature type="transmembrane region" description="Helical" evidence="7">
    <location>
        <begin position="334"/>
        <end position="353"/>
    </location>
</feature>
<dbReference type="GO" id="GO:0006813">
    <property type="term" value="P:potassium ion transport"/>
    <property type="evidence" value="ECO:0007669"/>
    <property type="project" value="InterPro"/>
</dbReference>
<dbReference type="Proteomes" id="UP000484547">
    <property type="component" value="Unassembled WGS sequence"/>
</dbReference>
<accession>A0A7X2XFZ7</accession>
<evidence type="ECO:0000256" key="4">
    <source>
        <dbReference type="ARBA" id="ARBA00022692"/>
    </source>
</evidence>
<dbReference type="SUPFAM" id="SSF116726">
    <property type="entry name" value="TrkA C-terminal domain-like"/>
    <property type="match status" value="2"/>
</dbReference>
<feature type="transmembrane region" description="Helical" evidence="7">
    <location>
        <begin position="501"/>
        <end position="522"/>
    </location>
</feature>
<evidence type="ECO:0000256" key="7">
    <source>
        <dbReference type="SAM" id="Phobius"/>
    </source>
</evidence>
<dbReference type="InterPro" id="IPR036721">
    <property type="entry name" value="RCK_C_sf"/>
</dbReference>
<dbReference type="PROSITE" id="PS51202">
    <property type="entry name" value="RCK_C"/>
    <property type="match status" value="2"/>
</dbReference>
<keyword evidence="11" id="KW-1185">Reference proteome</keyword>
<comment type="subcellular location">
    <subcellularLocation>
        <location evidence="1">Membrane</location>
        <topology evidence="1">Multi-pass membrane protein</topology>
    </subcellularLocation>
</comment>
<dbReference type="PANTHER" id="PTHR42751:SF3">
    <property type="entry name" value="SODIUM_GLUTAMATE SYMPORTER"/>
    <property type="match status" value="1"/>
</dbReference>